<sequence length="175" mass="20187">MSEQQTNWYINRDPRNRINYGDPRALYWHQYRTAYEAVRSRLSPGQPIPPDLPVLFLGNNTLNGFNFDIRKKDRAPIMGFNFPGKSVSIGFSNDIHVVSGAILDKDAKRQDHLFIVPRADLFQELGYAVVYLPTPNQPLHCRIVHSMHIQNPSMHLPPFRDRVALAKLFQQHKVA</sequence>
<name>A0A1F6AH18_9BACT</name>
<evidence type="ECO:0000313" key="1">
    <source>
        <dbReference type="EMBL" id="OGG24048.1"/>
    </source>
</evidence>
<reference evidence="1 2" key="1">
    <citation type="journal article" date="2016" name="Nat. Commun.">
        <title>Thousands of microbial genomes shed light on interconnected biogeochemical processes in an aquifer system.</title>
        <authorList>
            <person name="Anantharaman K."/>
            <person name="Brown C.T."/>
            <person name="Hug L.A."/>
            <person name="Sharon I."/>
            <person name="Castelle C.J."/>
            <person name="Probst A.J."/>
            <person name="Thomas B.C."/>
            <person name="Singh A."/>
            <person name="Wilkins M.J."/>
            <person name="Karaoz U."/>
            <person name="Brodie E.L."/>
            <person name="Williams K.H."/>
            <person name="Hubbard S.S."/>
            <person name="Banfield J.F."/>
        </authorList>
    </citation>
    <scope>NUCLEOTIDE SEQUENCE [LARGE SCALE GENOMIC DNA]</scope>
</reference>
<proteinExistence type="predicted"/>
<accession>A0A1F6AH18</accession>
<dbReference type="AlphaFoldDB" id="A0A1F6AH18"/>
<gene>
    <name evidence="1" type="ORF">A3A79_02530</name>
</gene>
<evidence type="ECO:0000313" key="2">
    <source>
        <dbReference type="Proteomes" id="UP000178759"/>
    </source>
</evidence>
<dbReference type="EMBL" id="MFJV01000001">
    <property type="protein sequence ID" value="OGG24048.1"/>
    <property type="molecule type" value="Genomic_DNA"/>
</dbReference>
<protein>
    <submittedName>
        <fullName evidence="1">Uncharacterized protein</fullName>
    </submittedName>
</protein>
<dbReference type="STRING" id="1798392.A3A79_02530"/>
<comment type="caution">
    <text evidence="1">The sequence shown here is derived from an EMBL/GenBank/DDBJ whole genome shotgun (WGS) entry which is preliminary data.</text>
</comment>
<organism evidence="1 2">
    <name type="scientific">Candidatus Gottesmanbacteria bacterium RIFCSPLOWO2_01_FULL_43_11b</name>
    <dbReference type="NCBI Taxonomy" id="1798392"/>
    <lineage>
        <taxon>Bacteria</taxon>
        <taxon>Candidatus Gottesmaniibacteriota</taxon>
    </lineage>
</organism>
<dbReference type="Proteomes" id="UP000178759">
    <property type="component" value="Unassembled WGS sequence"/>
</dbReference>